<organism evidence="1 2">
    <name type="scientific">Candidatus Eubacterium avistercoris</name>
    <dbReference type="NCBI Taxonomy" id="2838567"/>
    <lineage>
        <taxon>Bacteria</taxon>
        <taxon>Bacillati</taxon>
        <taxon>Bacillota</taxon>
        <taxon>Clostridia</taxon>
        <taxon>Eubacteriales</taxon>
        <taxon>Eubacteriaceae</taxon>
        <taxon>Eubacterium</taxon>
    </lineage>
</organism>
<reference evidence="1" key="1">
    <citation type="journal article" date="2021" name="PeerJ">
        <title>Extensive microbial diversity within the chicken gut microbiome revealed by metagenomics and culture.</title>
        <authorList>
            <person name="Gilroy R."/>
            <person name="Ravi A."/>
            <person name="Getino M."/>
            <person name="Pursley I."/>
            <person name="Horton D.L."/>
            <person name="Alikhan N.F."/>
            <person name="Baker D."/>
            <person name="Gharbi K."/>
            <person name="Hall N."/>
            <person name="Watson M."/>
            <person name="Adriaenssens E.M."/>
            <person name="Foster-Nyarko E."/>
            <person name="Jarju S."/>
            <person name="Secka A."/>
            <person name="Antonio M."/>
            <person name="Oren A."/>
            <person name="Chaudhuri R.R."/>
            <person name="La Ragione R."/>
            <person name="Hildebrand F."/>
            <person name="Pallen M.J."/>
        </authorList>
    </citation>
    <scope>NUCLEOTIDE SEQUENCE</scope>
    <source>
        <strain evidence="1">CHK192-9172</strain>
    </source>
</reference>
<accession>A0A9D2IFP6</accession>
<name>A0A9D2IFP6_9FIRM</name>
<evidence type="ECO:0000313" key="1">
    <source>
        <dbReference type="EMBL" id="HIZ06658.1"/>
    </source>
</evidence>
<dbReference type="EMBL" id="DXCH01000047">
    <property type="protein sequence ID" value="HIZ06658.1"/>
    <property type="molecule type" value="Genomic_DNA"/>
</dbReference>
<reference evidence="1" key="2">
    <citation type="submission" date="2021-04" db="EMBL/GenBank/DDBJ databases">
        <authorList>
            <person name="Gilroy R."/>
        </authorList>
    </citation>
    <scope>NUCLEOTIDE SEQUENCE</scope>
    <source>
        <strain evidence="1">CHK192-9172</strain>
    </source>
</reference>
<proteinExistence type="predicted"/>
<sequence length="317" mass="37227">MSRLFTDEELQEMIVPTSTRIRNLFQSGDKEEAKKLWNKLVDDYMYAFDLRVDWDRAFTDYIYNNLGGDALYEVWRYRGWTEDDIAPMKITEERREKGLKLLDGDDYEALDQFMDREYFLFRHSHDKRIEWETRIMGYVYEHAGPKALWETMSSVTPHYWQHMIDVTVNGTFKDAVLEQIGGLETHGEPLEIMEDDEKVVVWMRPCGSGQFLVEQGVYEAPSNCVRCKACPETWNIDNFPVYCVHAPQQEILSIKQIGWPVMVNNPLPEERNAPGYEFARQSCGFAVYKDPNDIPAFVYETLGFKKPDHVEKPAKWK</sequence>
<dbReference type="Proteomes" id="UP000824024">
    <property type="component" value="Unassembled WGS sequence"/>
</dbReference>
<evidence type="ECO:0000313" key="2">
    <source>
        <dbReference type="Proteomes" id="UP000824024"/>
    </source>
</evidence>
<comment type="caution">
    <text evidence="1">The sequence shown here is derived from an EMBL/GenBank/DDBJ whole genome shotgun (WGS) entry which is preliminary data.</text>
</comment>
<gene>
    <name evidence="1" type="ORF">IAA08_01840</name>
</gene>
<dbReference type="AlphaFoldDB" id="A0A9D2IFP6"/>
<protein>
    <submittedName>
        <fullName evidence="1">Uncharacterized protein</fullName>
    </submittedName>
</protein>